<dbReference type="Gene3D" id="3.30.200.20">
    <property type="entry name" value="Phosphorylase Kinase, domain 1"/>
    <property type="match status" value="1"/>
</dbReference>
<dbReference type="PANTHER" id="PTHR22603">
    <property type="entry name" value="CHOLINE/ETHANOALAMINE KINASE"/>
    <property type="match status" value="1"/>
</dbReference>
<protein>
    <recommendedName>
        <fullName evidence="1">Aminoglycoside phosphotransferase domain-containing protein</fullName>
    </recommendedName>
</protein>
<dbReference type="AlphaFoldDB" id="A0A3B0SUP8"/>
<evidence type="ECO:0000313" key="2">
    <source>
        <dbReference type="EMBL" id="VAW09635.1"/>
    </source>
</evidence>
<dbReference type="SUPFAM" id="SSF56112">
    <property type="entry name" value="Protein kinase-like (PK-like)"/>
    <property type="match status" value="1"/>
</dbReference>
<dbReference type="EMBL" id="UOEK01000620">
    <property type="protein sequence ID" value="VAW09635.1"/>
    <property type="molecule type" value="Genomic_DNA"/>
</dbReference>
<dbReference type="Gene3D" id="3.90.1200.10">
    <property type="match status" value="1"/>
</dbReference>
<dbReference type="GO" id="GO:0006646">
    <property type="term" value="P:phosphatidylethanolamine biosynthetic process"/>
    <property type="evidence" value="ECO:0007669"/>
    <property type="project" value="TreeGrafter"/>
</dbReference>
<sequence length="217" mass="23657">MTPTVDDPVLLEIISRVPLLSGAANLVVSVLPGGLSNASYKAEADGVECVIRITGENGRTLGLDRAREAAVLAVAQRAGISPEVLAFFLPEGHCVTRYVASGKALTREQFEAPDTIARVAQRLRDIHALDSVAGSFDAWTDIRSWMSIADAKGLQRPGRLNALLDRVFEIQASLASERMVEPVLCHNDPYHRNFLDDGTLWVIDWEFAGMGDPLYDL</sequence>
<evidence type="ECO:0000259" key="1">
    <source>
        <dbReference type="Pfam" id="PF01636"/>
    </source>
</evidence>
<dbReference type="Pfam" id="PF01636">
    <property type="entry name" value="APH"/>
    <property type="match status" value="1"/>
</dbReference>
<dbReference type="InterPro" id="IPR002575">
    <property type="entry name" value="Aminoglycoside_PTrfase"/>
</dbReference>
<feature type="domain" description="Aminoglycoside phosphotransferase" evidence="1">
    <location>
        <begin position="28"/>
        <end position="217"/>
    </location>
</feature>
<dbReference type="GO" id="GO:0005737">
    <property type="term" value="C:cytoplasm"/>
    <property type="evidence" value="ECO:0007669"/>
    <property type="project" value="TreeGrafter"/>
</dbReference>
<proteinExistence type="predicted"/>
<reference evidence="2" key="1">
    <citation type="submission" date="2018-06" db="EMBL/GenBank/DDBJ databases">
        <authorList>
            <person name="Zhirakovskaya E."/>
        </authorList>
    </citation>
    <scope>NUCLEOTIDE SEQUENCE</scope>
</reference>
<gene>
    <name evidence="2" type="ORF">MNBD_ACTINO02-1255</name>
</gene>
<dbReference type="CDD" id="cd05151">
    <property type="entry name" value="ChoK-like"/>
    <property type="match status" value="1"/>
</dbReference>
<dbReference type="GO" id="GO:0004305">
    <property type="term" value="F:ethanolamine kinase activity"/>
    <property type="evidence" value="ECO:0007669"/>
    <property type="project" value="TreeGrafter"/>
</dbReference>
<dbReference type="InterPro" id="IPR011009">
    <property type="entry name" value="Kinase-like_dom_sf"/>
</dbReference>
<organism evidence="2">
    <name type="scientific">hydrothermal vent metagenome</name>
    <dbReference type="NCBI Taxonomy" id="652676"/>
    <lineage>
        <taxon>unclassified sequences</taxon>
        <taxon>metagenomes</taxon>
        <taxon>ecological metagenomes</taxon>
    </lineage>
</organism>
<accession>A0A3B0SUP8</accession>
<name>A0A3B0SUP8_9ZZZZ</name>
<dbReference type="PANTHER" id="PTHR22603:SF66">
    <property type="entry name" value="ETHANOLAMINE KINASE"/>
    <property type="match status" value="1"/>
</dbReference>
<feature type="non-terminal residue" evidence="2">
    <location>
        <position position="217"/>
    </location>
</feature>